<dbReference type="EMBL" id="UFYD01000001">
    <property type="protein sequence ID" value="STD07432.1"/>
    <property type="molecule type" value="Genomic_DNA"/>
</dbReference>
<accession>A0A7Z7LX51</accession>
<reference evidence="1 2" key="1">
    <citation type="submission" date="2018-06" db="EMBL/GenBank/DDBJ databases">
        <authorList>
            <consortium name="Pathogen Informatics"/>
            <person name="Doyle S."/>
        </authorList>
    </citation>
    <scope>NUCLEOTIDE SEQUENCE [LARGE SCALE GENOMIC DNA]</scope>
    <source>
        <strain evidence="1 2">NCTC10588</strain>
    </source>
</reference>
<gene>
    <name evidence="1" type="ORF">NCTC10588_02639</name>
</gene>
<dbReference type="Proteomes" id="UP000254876">
    <property type="component" value="Unassembled WGS sequence"/>
</dbReference>
<name>A0A7Z7LX51_9FLAO</name>
<evidence type="ECO:0000313" key="2">
    <source>
        <dbReference type="Proteomes" id="UP000254876"/>
    </source>
</evidence>
<dbReference type="AlphaFoldDB" id="A0A7Z7LX51"/>
<evidence type="ECO:0000313" key="1">
    <source>
        <dbReference type="EMBL" id="STD07432.1"/>
    </source>
</evidence>
<comment type="caution">
    <text evidence="1">The sequence shown here is derived from an EMBL/GenBank/DDBJ whole genome shotgun (WGS) entry which is preliminary data.</text>
</comment>
<organism evidence="1 2">
    <name type="scientific">Elizabethkingia anophelis</name>
    <dbReference type="NCBI Taxonomy" id="1117645"/>
    <lineage>
        <taxon>Bacteria</taxon>
        <taxon>Pseudomonadati</taxon>
        <taxon>Bacteroidota</taxon>
        <taxon>Flavobacteriia</taxon>
        <taxon>Flavobacteriales</taxon>
        <taxon>Weeksellaceae</taxon>
        <taxon>Elizabethkingia</taxon>
    </lineage>
</organism>
<sequence>MEELEQRFEMKAWDVSVSAPTMFDAGETIETNTTAVGGSATWTF</sequence>
<proteinExistence type="predicted"/>
<protein>
    <submittedName>
        <fullName evidence="1">Uncharacterized protein</fullName>
    </submittedName>
</protein>